<sequence>MPSLLVIFSFLFLLSPTHSLEDRHHGLAGEIPITMSPAAYDFFHHQNGIQPHGNGGASGGGYCDSSTDAFPPSTTTTSMQSIPTGLSPSSLPEAAPLHSSGQGGGGKLRAGGIAGIAVGFVLLCLVGMMGVVHLAMVKREMKNKSLIMEV</sequence>
<keyword evidence="2" id="KW-0472">Membrane</keyword>
<reference evidence="4 5" key="1">
    <citation type="journal article" date="2013" name="BMC Genomics">
        <title>The miniature genome of a carnivorous plant Genlisea aurea contains a low number of genes and short non-coding sequences.</title>
        <authorList>
            <person name="Leushkin E.V."/>
            <person name="Sutormin R.A."/>
            <person name="Nabieva E.R."/>
            <person name="Penin A.A."/>
            <person name="Kondrashov A.S."/>
            <person name="Logacheva M.D."/>
        </authorList>
    </citation>
    <scope>NUCLEOTIDE SEQUENCE [LARGE SCALE GENOMIC DNA]</scope>
</reference>
<dbReference type="EMBL" id="AUSU01006002">
    <property type="protein sequence ID" value="EPS62646.1"/>
    <property type="molecule type" value="Genomic_DNA"/>
</dbReference>
<evidence type="ECO:0000256" key="1">
    <source>
        <dbReference type="SAM" id="MobiDB-lite"/>
    </source>
</evidence>
<dbReference type="PANTHER" id="PTHR35718">
    <property type="entry name" value="EXPRESSED PROTEIN"/>
    <property type="match status" value="1"/>
</dbReference>
<keyword evidence="3" id="KW-0732">Signal</keyword>
<protein>
    <submittedName>
        <fullName evidence="4">Uncharacterized protein</fullName>
    </submittedName>
</protein>
<feature type="compositionally biased region" description="Gly residues" evidence="1">
    <location>
        <begin position="53"/>
        <end position="62"/>
    </location>
</feature>
<feature type="signal peptide" evidence="3">
    <location>
        <begin position="1"/>
        <end position="19"/>
    </location>
</feature>
<evidence type="ECO:0000313" key="5">
    <source>
        <dbReference type="Proteomes" id="UP000015453"/>
    </source>
</evidence>
<comment type="caution">
    <text evidence="4">The sequence shown here is derived from an EMBL/GenBank/DDBJ whole genome shotgun (WGS) entry which is preliminary data.</text>
</comment>
<accession>S8CDS0</accession>
<evidence type="ECO:0000256" key="3">
    <source>
        <dbReference type="SAM" id="SignalP"/>
    </source>
</evidence>
<feature type="transmembrane region" description="Helical" evidence="2">
    <location>
        <begin position="113"/>
        <end position="137"/>
    </location>
</feature>
<feature type="compositionally biased region" description="Polar residues" evidence="1">
    <location>
        <begin position="64"/>
        <end position="90"/>
    </location>
</feature>
<keyword evidence="2" id="KW-1133">Transmembrane helix</keyword>
<gene>
    <name evidence="4" type="ORF">M569_12148</name>
</gene>
<feature type="chain" id="PRO_5004561856" evidence="3">
    <location>
        <begin position="20"/>
        <end position="150"/>
    </location>
</feature>
<evidence type="ECO:0000256" key="2">
    <source>
        <dbReference type="SAM" id="Phobius"/>
    </source>
</evidence>
<evidence type="ECO:0000313" key="4">
    <source>
        <dbReference type="EMBL" id="EPS62646.1"/>
    </source>
</evidence>
<dbReference type="AlphaFoldDB" id="S8CDS0"/>
<feature type="region of interest" description="Disordered" evidence="1">
    <location>
        <begin position="53"/>
        <end position="103"/>
    </location>
</feature>
<organism evidence="4 5">
    <name type="scientific">Genlisea aurea</name>
    <dbReference type="NCBI Taxonomy" id="192259"/>
    <lineage>
        <taxon>Eukaryota</taxon>
        <taxon>Viridiplantae</taxon>
        <taxon>Streptophyta</taxon>
        <taxon>Embryophyta</taxon>
        <taxon>Tracheophyta</taxon>
        <taxon>Spermatophyta</taxon>
        <taxon>Magnoliopsida</taxon>
        <taxon>eudicotyledons</taxon>
        <taxon>Gunneridae</taxon>
        <taxon>Pentapetalae</taxon>
        <taxon>asterids</taxon>
        <taxon>lamiids</taxon>
        <taxon>Lamiales</taxon>
        <taxon>Lentibulariaceae</taxon>
        <taxon>Genlisea</taxon>
    </lineage>
</organism>
<name>S8CDS0_9LAMI</name>
<dbReference type="Proteomes" id="UP000015453">
    <property type="component" value="Unassembled WGS sequence"/>
</dbReference>
<keyword evidence="5" id="KW-1185">Reference proteome</keyword>
<keyword evidence="2" id="KW-0812">Transmembrane</keyword>
<proteinExistence type="predicted"/>
<dbReference type="PANTHER" id="PTHR35718:SF1">
    <property type="entry name" value="EXPRESSED PROTEIN"/>
    <property type="match status" value="1"/>
</dbReference>